<dbReference type="Proteomes" id="UP000308121">
    <property type="component" value="Unassembled WGS sequence"/>
</dbReference>
<evidence type="ECO:0000256" key="2">
    <source>
        <dbReference type="SAM" id="SignalP"/>
    </source>
</evidence>
<sequence>MTSSRAAVLRPSRRAPRRVLAGAALLALAVPLAACSGDDDRVQAFCSAGEDAMSEITAAGSLSDDPQAFADAIGAARDQFDEVEAPDEIADSWEVFTSTFADLDDALSDIDPSDQEAFTAALQQFAESADSEDLSTASDELSAFTTENCE</sequence>
<accession>A0A7Z8JYR6</accession>
<feature type="chain" id="PRO_5030900781" description="Lipoprotein" evidence="2">
    <location>
        <begin position="37"/>
        <end position="150"/>
    </location>
</feature>
<dbReference type="AlphaFoldDB" id="A0A7Z8JYR6"/>
<comment type="caution">
    <text evidence="3">The sequence shown here is derived from an EMBL/GenBank/DDBJ whole genome shotgun (WGS) entry which is preliminary data.</text>
</comment>
<protein>
    <recommendedName>
        <fullName evidence="5">Lipoprotein</fullName>
    </recommendedName>
</protein>
<organism evidence="3 4">
    <name type="scientific">Cellulomonas hominis</name>
    <dbReference type="NCBI Taxonomy" id="156981"/>
    <lineage>
        <taxon>Bacteria</taxon>
        <taxon>Bacillati</taxon>
        <taxon>Actinomycetota</taxon>
        <taxon>Actinomycetes</taxon>
        <taxon>Micrococcales</taxon>
        <taxon>Cellulomonadaceae</taxon>
        <taxon>Cellulomonas</taxon>
    </lineage>
</organism>
<name>A0A7Z8JYR6_9CELL</name>
<gene>
    <name evidence="3" type="ORF">FA014_11595</name>
</gene>
<evidence type="ECO:0000313" key="3">
    <source>
        <dbReference type="EMBL" id="TKR23380.1"/>
    </source>
</evidence>
<feature type="compositionally biased region" description="Polar residues" evidence="1">
    <location>
        <begin position="134"/>
        <end position="150"/>
    </location>
</feature>
<proteinExistence type="predicted"/>
<dbReference type="EMBL" id="SZYE01000087">
    <property type="protein sequence ID" value="TKR23380.1"/>
    <property type="molecule type" value="Genomic_DNA"/>
</dbReference>
<evidence type="ECO:0000256" key="1">
    <source>
        <dbReference type="SAM" id="MobiDB-lite"/>
    </source>
</evidence>
<feature type="region of interest" description="Disordered" evidence="1">
    <location>
        <begin position="128"/>
        <end position="150"/>
    </location>
</feature>
<evidence type="ECO:0000313" key="4">
    <source>
        <dbReference type="Proteomes" id="UP000308121"/>
    </source>
</evidence>
<keyword evidence="2" id="KW-0732">Signal</keyword>
<dbReference type="RefSeq" id="WP_154729840.1">
    <property type="nucleotide sequence ID" value="NZ_SZYE01000087.1"/>
</dbReference>
<feature type="signal peptide" evidence="2">
    <location>
        <begin position="1"/>
        <end position="36"/>
    </location>
</feature>
<evidence type="ECO:0008006" key="5">
    <source>
        <dbReference type="Google" id="ProtNLM"/>
    </source>
</evidence>
<dbReference type="OrthoDB" id="4827668at2"/>
<reference evidence="3 4" key="1">
    <citation type="submission" date="2019-05" db="EMBL/GenBank/DDBJ databases">
        <title>Genome sequence of Cellulomonas hominis strain CS1.</title>
        <authorList>
            <person name="Belmont J."/>
            <person name="Maclea K.S."/>
        </authorList>
    </citation>
    <scope>NUCLEOTIDE SEQUENCE [LARGE SCALE GENOMIC DNA]</scope>
    <source>
        <strain evidence="3 4">CS1</strain>
    </source>
</reference>